<organism evidence="7 8">
    <name type="scientific">Actinoplanes siamensis</name>
    <dbReference type="NCBI Taxonomy" id="1223317"/>
    <lineage>
        <taxon>Bacteria</taxon>
        <taxon>Bacillati</taxon>
        <taxon>Actinomycetota</taxon>
        <taxon>Actinomycetes</taxon>
        <taxon>Micromonosporales</taxon>
        <taxon>Micromonosporaceae</taxon>
        <taxon>Actinoplanes</taxon>
    </lineage>
</organism>
<keyword evidence="5" id="KW-1133">Transmembrane helix</keyword>
<dbReference type="AlphaFoldDB" id="A0A919TK36"/>
<keyword evidence="2" id="KW-0677">Repeat</keyword>
<feature type="repeat" description="WD" evidence="3">
    <location>
        <begin position="676"/>
        <end position="703"/>
    </location>
</feature>
<dbReference type="InterPro" id="IPR001680">
    <property type="entry name" value="WD40_rpt"/>
</dbReference>
<keyword evidence="5" id="KW-0812">Transmembrane</keyword>
<dbReference type="Proteomes" id="UP000629619">
    <property type="component" value="Unassembled WGS sequence"/>
</dbReference>
<feature type="compositionally biased region" description="Basic and acidic residues" evidence="4">
    <location>
        <begin position="366"/>
        <end position="376"/>
    </location>
</feature>
<dbReference type="PROSITE" id="PS50082">
    <property type="entry name" value="WD_REPEATS_2"/>
    <property type="match status" value="5"/>
</dbReference>
<name>A0A919TK36_9ACTN</name>
<keyword evidence="8" id="KW-1185">Reference proteome</keyword>
<dbReference type="EMBL" id="BOMW01000023">
    <property type="protein sequence ID" value="GIF04988.1"/>
    <property type="molecule type" value="Genomic_DNA"/>
</dbReference>
<feature type="transmembrane region" description="Helical" evidence="5">
    <location>
        <begin position="190"/>
        <end position="211"/>
    </location>
</feature>
<dbReference type="InterPro" id="IPR036322">
    <property type="entry name" value="WD40_repeat_dom_sf"/>
</dbReference>
<dbReference type="SMART" id="SM00320">
    <property type="entry name" value="WD40"/>
    <property type="match status" value="11"/>
</dbReference>
<evidence type="ECO:0000259" key="6">
    <source>
        <dbReference type="SMART" id="SM00255"/>
    </source>
</evidence>
<gene>
    <name evidence="7" type="ORF">Asi03nite_25260</name>
</gene>
<evidence type="ECO:0000256" key="5">
    <source>
        <dbReference type="SAM" id="Phobius"/>
    </source>
</evidence>
<feature type="domain" description="TIR" evidence="6">
    <location>
        <begin position="2"/>
        <end position="146"/>
    </location>
</feature>
<proteinExistence type="predicted"/>
<feature type="compositionally biased region" description="Basic and acidic residues" evidence="4">
    <location>
        <begin position="321"/>
        <end position="335"/>
    </location>
</feature>
<dbReference type="PROSITE" id="PS50294">
    <property type="entry name" value="WD_REPEATS_REGION"/>
    <property type="match status" value="1"/>
</dbReference>
<feature type="compositionally biased region" description="Low complexity" evidence="4">
    <location>
        <begin position="336"/>
        <end position="347"/>
    </location>
</feature>
<evidence type="ECO:0000313" key="7">
    <source>
        <dbReference type="EMBL" id="GIF04988.1"/>
    </source>
</evidence>
<dbReference type="InterPro" id="IPR000157">
    <property type="entry name" value="TIR_dom"/>
</dbReference>
<evidence type="ECO:0000313" key="8">
    <source>
        <dbReference type="Proteomes" id="UP000629619"/>
    </source>
</evidence>
<feature type="repeat" description="WD" evidence="3">
    <location>
        <begin position="853"/>
        <end position="894"/>
    </location>
</feature>
<dbReference type="InterPro" id="IPR019775">
    <property type="entry name" value="WD40_repeat_CS"/>
</dbReference>
<comment type="caution">
    <text evidence="7">The sequence shown here is derived from an EMBL/GenBank/DDBJ whole genome shotgun (WGS) entry which is preliminary data.</text>
</comment>
<feature type="region of interest" description="Disordered" evidence="4">
    <location>
        <begin position="232"/>
        <end position="269"/>
    </location>
</feature>
<feature type="compositionally biased region" description="Basic and acidic residues" evidence="4">
    <location>
        <begin position="253"/>
        <end position="268"/>
    </location>
</feature>
<evidence type="ECO:0000256" key="1">
    <source>
        <dbReference type="ARBA" id="ARBA00022574"/>
    </source>
</evidence>
<protein>
    <recommendedName>
        <fullName evidence="6">TIR domain-containing protein</fullName>
    </recommendedName>
</protein>
<dbReference type="PROSITE" id="PS00678">
    <property type="entry name" value="WD_REPEATS_1"/>
    <property type="match status" value="2"/>
</dbReference>
<feature type="region of interest" description="Disordered" evidence="4">
    <location>
        <begin position="305"/>
        <end position="347"/>
    </location>
</feature>
<dbReference type="GO" id="GO:0007165">
    <property type="term" value="P:signal transduction"/>
    <property type="evidence" value="ECO:0007669"/>
    <property type="project" value="InterPro"/>
</dbReference>
<dbReference type="Pfam" id="PF13676">
    <property type="entry name" value="TIR_2"/>
    <property type="match status" value="1"/>
</dbReference>
<evidence type="ECO:0000256" key="3">
    <source>
        <dbReference type="PROSITE-ProRule" id="PRU00221"/>
    </source>
</evidence>
<dbReference type="Pfam" id="PF00400">
    <property type="entry name" value="WD40"/>
    <property type="match status" value="6"/>
</dbReference>
<keyword evidence="5" id="KW-0472">Membrane</keyword>
<dbReference type="SMART" id="SM00255">
    <property type="entry name" value="TIR"/>
    <property type="match status" value="1"/>
</dbReference>
<evidence type="ECO:0000256" key="2">
    <source>
        <dbReference type="ARBA" id="ARBA00022737"/>
    </source>
</evidence>
<accession>A0A919TK36</accession>
<dbReference type="Gene3D" id="3.40.50.10140">
    <property type="entry name" value="Toll/interleukin-1 receptor homology (TIR) domain"/>
    <property type="match status" value="1"/>
</dbReference>
<dbReference type="SUPFAM" id="SSF69322">
    <property type="entry name" value="Tricorn protease domain 2"/>
    <property type="match status" value="1"/>
</dbReference>
<evidence type="ECO:0000256" key="4">
    <source>
        <dbReference type="SAM" id="MobiDB-lite"/>
    </source>
</evidence>
<dbReference type="SUPFAM" id="SSF50978">
    <property type="entry name" value="WD40 repeat-like"/>
    <property type="match status" value="1"/>
</dbReference>
<dbReference type="PANTHER" id="PTHR19848">
    <property type="entry name" value="WD40 REPEAT PROTEIN"/>
    <property type="match status" value="1"/>
</dbReference>
<feature type="region of interest" description="Disordered" evidence="4">
    <location>
        <begin position="366"/>
        <end position="396"/>
    </location>
</feature>
<sequence length="1112" mass="119316">MPFDGFISYSHAADGRLAPAVQRGLHRLAKPWHRRRALWIFRDQTGLSVTPKLWTSIQQALDGSNHFVLLASPEAARSPWVNREIEHWLATKSADHILPVVTDGEWQWDSAAQDFTADSTAVPAALRGVFAEEPLFLDLRWARDDLHLSLQHVRFRDAIAQLAAPMHGMSKDELEGEDVRQHRRARRLSVVAVAMLVALTMVASLTGMVAVRNVDRANAAVLEAQLQQQEATQQRGNARRATQESQRQLENARVQEDRARAAQTETKRQTLLAQQQRALAVEASAEAQREQEAAARYRISAERQKATAERMQARATGAGEEAERQKRNAEREMANARRQQVLADQAAARAEEQRKLAEKYRELARQAEEERERQEKLAQQAQEEADRTREEAAAQQRAQISRRLLARARAMILDDPKKALMLGATAQRLNPDAPTREQVSHLVMSTHYAGALGEVDDVAPVSGQVIATVDAGATVSLWDTANTAKPVRLASVPVPGTAGEALTASPDGRTLAVFDGGPRAALWNLADPARPVRMAPLTDAAGIVAVTFSPDGHTVATSNRDKNTVLWDVRGAAPATLATLPGVSALRFSPDGRTGVTSGAEVAVWDLTDPAHPVRGATLALIFGEPMVDAAIEFNPKLPLVAVEGTGDYVWLWDLSDPAHPRQGLSQLAATGGAHLSAMAFSPDGTTLALADSDGSTALWSVDDDTIPWLPTLLATLNADAGPIRSLAFAGDGRTLAAAGGHRTATLWDARGRFARDVAAVLPGPFPGKIVGLAYGPDHRSLIAVGQQGAAVPWDLTDPAHPVRGDVVPLVGGTVSGTALSADARTLAVTGSDRTVTLFDLTRPTRPALLSTVKETGDVIRAVALSPDGHTLAVGRRDGRTSLWDLTDPRQPLSLAVLPLNAPVSALAFAPDGQTMAAGEGYNLSLWNLAERSAPARLTSIALKEDWSTYTANALAFSPDGRTLVAGTDGATVMVFDVADPQQPTRIATMTGHTSQLRWVAFSSDGRTVASASLDDAMMLWDLADPATPVPFATVKTPDLQTYFAAISPDGRTVAAGGGFGTESRNITVWDTTVRPELAADPARQACAIAGRGLDADEWDRYVPELPHQSIC</sequence>
<dbReference type="PANTHER" id="PTHR19848:SF8">
    <property type="entry name" value="F-BOX AND WD REPEAT DOMAIN CONTAINING 7"/>
    <property type="match status" value="1"/>
</dbReference>
<dbReference type="InterPro" id="IPR035897">
    <property type="entry name" value="Toll_tir_struct_dom_sf"/>
</dbReference>
<dbReference type="CDD" id="cd06503">
    <property type="entry name" value="ATP-synt_Fo_b"/>
    <property type="match status" value="1"/>
</dbReference>
<feature type="repeat" description="WD" evidence="3">
    <location>
        <begin position="543"/>
        <end position="570"/>
    </location>
</feature>
<keyword evidence="1 3" id="KW-0853">WD repeat</keyword>
<dbReference type="RefSeq" id="WP_203679329.1">
    <property type="nucleotide sequence ID" value="NZ_BOMW01000023.1"/>
</dbReference>
<reference evidence="7" key="1">
    <citation type="submission" date="2021-01" db="EMBL/GenBank/DDBJ databases">
        <title>Whole genome shotgun sequence of Actinoplanes siamensis NBRC 109076.</title>
        <authorList>
            <person name="Komaki H."/>
            <person name="Tamura T."/>
        </authorList>
    </citation>
    <scope>NUCLEOTIDE SEQUENCE</scope>
    <source>
        <strain evidence="7">NBRC 109076</strain>
    </source>
</reference>
<feature type="repeat" description="WD" evidence="3">
    <location>
        <begin position="990"/>
        <end position="1023"/>
    </location>
</feature>
<dbReference type="SUPFAM" id="SSF52200">
    <property type="entry name" value="Toll/Interleukin receptor TIR domain"/>
    <property type="match status" value="1"/>
</dbReference>
<feature type="repeat" description="WD" evidence="3">
    <location>
        <begin position="717"/>
        <end position="749"/>
    </location>
</feature>
<dbReference type="InterPro" id="IPR015943">
    <property type="entry name" value="WD40/YVTN_repeat-like_dom_sf"/>
</dbReference>
<dbReference type="Gene3D" id="2.130.10.10">
    <property type="entry name" value="YVTN repeat-like/Quinoprotein amine dehydrogenase"/>
    <property type="match status" value="4"/>
</dbReference>